<evidence type="ECO:0000313" key="5">
    <source>
        <dbReference type="EMBL" id="ODN04699.1"/>
    </source>
</evidence>
<dbReference type="Gene3D" id="2.130.10.10">
    <property type="entry name" value="YVTN repeat-like/Quinoprotein amine dehydrogenase"/>
    <property type="match status" value="1"/>
</dbReference>
<dbReference type="SMART" id="SM00320">
    <property type="entry name" value="WD40"/>
    <property type="match status" value="6"/>
</dbReference>
<feature type="region of interest" description="Disordered" evidence="4">
    <location>
        <begin position="1269"/>
        <end position="1438"/>
    </location>
</feature>
<feature type="compositionally biased region" description="Basic and acidic residues" evidence="4">
    <location>
        <begin position="28"/>
        <end position="43"/>
    </location>
</feature>
<keyword evidence="1 3" id="KW-0853">WD repeat</keyword>
<feature type="compositionally biased region" description="Low complexity" evidence="4">
    <location>
        <begin position="113"/>
        <end position="127"/>
    </location>
</feature>
<dbReference type="Proteomes" id="UP000094527">
    <property type="component" value="Unassembled WGS sequence"/>
</dbReference>
<sequence>MSLQSLVEMDDLSKPERGPAQPKPVPRKRVETLGKPSKERDVDDVLSISSGSVKGESNEFMRPFSKNKNSSSAFDNPSFLTDDGLPSASEVSEKDDNRNNNRQPQPIRRKRISNPPNDGSNSPSSRQQRPRKLSWGSTQDESDQSTKVDNAIKSFRNDQDEDGGSGSTYTVENERYQETRKLTKKPPKPKPKSKLKTTFSTDKKLSSSYATSTSGQDASEDEQDTIRDAKTDKPSSPAISITRKKHEDHLSVEIEATDDGKNVRDEAETVSVSSDTTKETIKSRFGRKLFNTSGDKHKPLDTDNLSTKGKSGFVNRWKQTAHAFLKPSQRLVEEAEPTDEKDEKTVSPKEKVKAAESKDTRISMPEEASDSENENASVKSLVSVENETKPLPKKVLIRDDSIKSDMGKESKTETEEEAQSKKSKFKPLSIIKRNKSKEKLEKINPKAEKTEEPKIETLMKDSIPKEKVGKGKTGKAEKEIQQIYAKTREDKGKNIKQTHDAVEDSSSSSEEKVSESDEETKSERAQRKSAAPRTRKPQPKPRESLQLTDSSGRDLLFGITIHSSDLLPLDPNVIHPVVKVTVMLQSGRYIKRSEIVSNSKSESQTRSDKKSKKRKKDADEFSTSNAKDSVLPIMSQPCHARHSIPTFAPTWNELLVFEEPFSKFAAVNEPRDSEQEPVLFFEIMDFLPMNTNGSSSVSGFHGSDAGWYKVAWAFLKPIGANDVVNLNKKLRLQLFKPVKLRAKERLIGPEVYSWWKSGKREKVSSTLYITPKGIIPPETTTASLRQLLSMRKEHLTQAILDSQLATRKKKQDSKRLSMFELRDQANWSRMEGQICKPPNKLVASLPSSQIESLNIVISGNVHCLKFSPCGTKLAAGLDTDELHVVLLFEIPSGTLQKSLKGHHGIIYDMAWKIFELDDHTSYQYLASASADSTVRIWKMQNNDEKTLVLVQVLYHPSYVYSVKFHPTHPCLLATGCFDCVIRIWDMKPKHDVEPTERKRKSNKENRNQAASPIILLDKHSSFVNCMLFDQGGQTLFSGDGSSCLFRWSCRSPSQKKTWRLEKDAKLHHGDVPINSLDLHPSGNRILVHLRDNFIKILDIVTFIPLQTFPGLKNEKFQIRSCFSPCGNLVLSGSEDNTLCIWDADTGKILQFTTPRKHPLCIVSCVDYHPFDYYTAVGLASTISEPSPVLLYHHEQPKLMNYPLLKKTAQKFRQSLEKSRSQSTESVEDGSMKPRESRSSQLSAKRGDSSEKFISIIQKLDTALYLAQQRNKKRQSEAQSSTCVTRSEGEIPAKVPQEDKEKQPNEATEVVDGPAAKVHYVRKRRPRSASIVSKEKRELYKKSIHRAIQSDSEQTSKLKATAAPSMDNSEESSNVFIVPPKGGKRPILSHSASQSDESLNEDTVRHNIKVTESQEETTIRPQPKRRSKPADSIQLVASR</sequence>
<feature type="compositionally biased region" description="Polar residues" evidence="4">
    <location>
        <begin position="1348"/>
        <end position="1357"/>
    </location>
</feature>
<dbReference type="PANTHER" id="PTHR44499">
    <property type="entry name" value="JOUBERIN"/>
    <property type="match status" value="1"/>
</dbReference>
<feature type="region of interest" description="Disordered" evidence="4">
    <location>
        <begin position="325"/>
        <end position="549"/>
    </location>
</feature>
<feature type="compositionally biased region" description="Basic and acidic residues" evidence="4">
    <location>
        <begin position="1286"/>
        <end position="1303"/>
    </location>
</feature>
<feature type="compositionally biased region" description="Basic and acidic residues" evidence="4">
    <location>
        <begin position="386"/>
        <end position="413"/>
    </location>
</feature>
<dbReference type="OrthoDB" id="2096344at2759"/>
<evidence type="ECO:0000313" key="6">
    <source>
        <dbReference type="Proteomes" id="UP000094527"/>
    </source>
</evidence>
<dbReference type="InterPro" id="IPR052803">
    <property type="entry name" value="Cilium-Associated_Jouberin"/>
</dbReference>
<feature type="compositionally biased region" description="Polar residues" evidence="4">
    <location>
        <begin position="206"/>
        <end position="217"/>
    </location>
</feature>
<dbReference type="GO" id="GO:0036064">
    <property type="term" value="C:ciliary basal body"/>
    <property type="evidence" value="ECO:0007669"/>
    <property type="project" value="TreeGrafter"/>
</dbReference>
<evidence type="ECO:0000256" key="1">
    <source>
        <dbReference type="ARBA" id="ARBA00022574"/>
    </source>
</evidence>
<feature type="repeat" description="WD" evidence="3">
    <location>
        <begin position="952"/>
        <end position="987"/>
    </location>
</feature>
<feature type="compositionally biased region" description="Basic residues" evidence="4">
    <location>
        <begin position="182"/>
        <end position="195"/>
    </location>
</feature>
<feature type="repeat" description="WD" evidence="3">
    <location>
        <begin position="923"/>
        <end position="947"/>
    </location>
</feature>
<dbReference type="InterPro" id="IPR019775">
    <property type="entry name" value="WD40_repeat_CS"/>
</dbReference>
<dbReference type="Pfam" id="PF00400">
    <property type="entry name" value="WD40"/>
    <property type="match status" value="4"/>
</dbReference>
<protein>
    <submittedName>
        <fullName evidence="5">Jouberin</fullName>
    </submittedName>
</protein>
<dbReference type="PROSITE" id="PS50082">
    <property type="entry name" value="WD_REPEATS_2"/>
    <property type="match status" value="3"/>
</dbReference>
<feature type="compositionally biased region" description="Basic and acidic residues" evidence="4">
    <location>
        <begin position="437"/>
        <end position="502"/>
    </location>
</feature>
<name>A0A1D2NHJ4_ORCCI</name>
<feature type="compositionally biased region" description="Polar residues" evidence="4">
    <location>
        <begin position="66"/>
        <end position="79"/>
    </location>
</feature>
<dbReference type="CDD" id="cd00200">
    <property type="entry name" value="WD40"/>
    <property type="match status" value="1"/>
</dbReference>
<evidence type="ECO:0000256" key="4">
    <source>
        <dbReference type="SAM" id="MobiDB-lite"/>
    </source>
</evidence>
<dbReference type="InterPro" id="IPR036322">
    <property type="entry name" value="WD40_repeat_dom_sf"/>
</dbReference>
<feature type="compositionally biased region" description="Basic and acidic residues" evidence="4">
    <location>
        <begin position="224"/>
        <end position="233"/>
    </location>
</feature>
<dbReference type="SUPFAM" id="SSF50978">
    <property type="entry name" value="WD40 repeat-like"/>
    <property type="match status" value="1"/>
</dbReference>
<feature type="region of interest" description="Disordered" evidence="4">
    <location>
        <begin position="595"/>
        <end position="623"/>
    </location>
</feature>
<feature type="region of interest" description="Disordered" evidence="4">
    <location>
        <begin position="1212"/>
        <end position="1245"/>
    </location>
</feature>
<dbReference type="EMBL" id="LJIJ01000037">
    <property type="protein sequence ID" value="ODN04699.1"/>
    <property type="molecule type" value="Genomic_DNA"/>
</dbReference>
<accession>A0A1D2NHJ4</accession>
<feature type="compositionally biased region" description="Basic and acidic residues" evidence="4">
    <location>
        <begin position="172"/>
        <end position="181"/>
    </location>
</feature>
<proteinExistence type="predicted"/>
<dbReference type="InterPro" id="IPR015943">
    <property type="entry name" value="WD40/YVTN_repeat-like_dom_sf"/>
</dbReference>
<dbReference type="InterPro" id="IPR020472">
    <property type="entry name" value="WD40_PAC1"/>
</dbReference>
<reference evidence="5 6" key="1">
    <citation type="journal article" date="2016" name="Genome Biol. Evol.">
        <title>Gene Family Evolution Reflects Adaptation to Soil Environmental Stressors in the Genome of the Collembolan Orchesella cincta.</title>
        <authorList>
            <person name="Faddeeva-Vakhrusheva A."/>
            <person name="Derks M.F."/>
            <person name="Anvar S.Y."/>
            <person name="Agamennone V."/>
            <person name="Suring W."/>
            <person name="Smit S."/>
            <person name="van Straalen N.M."/>
            <person name="Roelofs D."/>
        </authorList>
    </citation>
    <scope>NUCLEOTIDE SEQUENCE [LARGE SCALE GENOMIC DNA]</scope>
    <source>
        <tissue evidence="5">Mixed pool</tissue>
    </source>
</reference>
<dbReference type="GO" id="GO:0044458">
    <property type="term" value="P:motile cilium assembly"/>
    <property type="evidence" value="ECO:0007669"/>
    <property type="project" value="TreeGrafter"/>
</dbReference>
<organism evidence="5 6">
    <name type="scientific">Orchesella cincta</name>
    <name type="common">Springtail</name>
    <name type="synonym">Podura cincta</name>
    <dbReference type="NCBI Taxonomy" id="48709"/>
    <lineage>
        <taxon>Eukaryota</taxon>
        <taxon>Metazoa</taxon>
        <taxon>Ecdysozoa</taxon>
        <taxon>Arthropoda</taxon>
        <taxon>Hexapoda</taxon>
        <taxon>Collembola</taxon>
        <taxon>Entomobryomorpha</taxon>
        <taxon>Entomobryoidea</taxon>
        <taxon>Orchesellidae</taxon>
        <taxon>Orchesellinae</taxon>
        <taxon>Orchesella</taxon>
    </lineage>
</organism>
<dbReference type="PROSITE" id="PS50294">
    <property type="entry name" value="WD_REPEATS_REGION"/>
    <property type="match status" value="1"/>
</dbReference>
<feature type="repeat" description="WD" evidence="3">
    <location>
        <begin position="1122"/>
        <end position="1151"/>
    </location>
</feature>
<feature type="compositionally biased region" description="Basic and acidic residues" evidence="4">
    <location>
        <begin position="245"/>
        <end position="267"/>
    </location>
</feature>
<feature type="compositionally biased region" description="Basic and acidic residues" evidence="4">
    <location>
        <begin position="341"/>
        <end position="361"/>
    </location>
</feature>
<evidence type="ECO:0000256" key="2">
    <source>
        <dbReference type="ARBA" id="ARBA00022737"/>
    </source>
</evidence>
<dbReference type="InterPro" id="IPR001680">
    <property type="entry name" value="WD40_rpt"/>
</dbReference>
<keyword evidence="2" id="KW-0677">Repeat</keyword>
<feature type="compositionally biased region" description="Basic and acidic residues" evidence="4">
    <location>
        <begin position="509"/>
        <end position="526"/>
    </location>
</feature>
<dbReference type="PRINTS" id="PR00320">
    <property type="entry name" value="GPROTEINBRPT"/>
</dbReference>
<dbReference type="STRING" id="48709.A0A1D2NHJ4"/>
<gene>
    <name evidence="5" type="ORF">Ocin01_01973</name>
</gene>
<feature type="region of interest" description="Disordered" evidence="4">
    <location>
        <begin position="1"/>
        <end position="309"/>
    </location>
</feature>
<evidence type="ECO:0000256" key="3">
    <source>
        <dbReference type="PROSITE-ProRule" id="PRU00221"/>
    </source>
</evidence>
<comment type="caution">
    <text evidence="5">The sequence shown here is derived from an EMBL/GenBank/DDBJ whole genome shotgun (WGS) entry which is preliminary data.</text>
</comment>
<keyword evidence="6" id="KW-1185">Reference proteome</keyword>
<dbReference type="PROSITE" id="PS00678">
    <property type="entry name" value="WD_REPEATS_1"/>
    <property type="match status" value="2"/>
</dbReference>
<dbReference type="PANTHER" id="PTHR44499:SF1">
    <property type="entry name" value="JOUBERIN"/>
    <property type="match status" value="1"/>
</dbReference>